<dbReference type="HOGENOM" id="CLU_065341_0_2_3"/>
<feature type="binding site" evidence="6">
    <location>
        <begin position="134"/>
        <end position="135"/>
    </location>
    <ligand>
        <name>S-adenosyl-L-methionine</name>
        <dbReference type="ChEBI" id="CHEBI:59789"/>
    </ligand>
</feature>
<keyword evidence="5 6" id="KW-0949">S-adenosyl-L-methionine</keyword>
<evidence type="ECO:0000256" key="2">
    <source>
        <dbReference type="ARBA" id="ARBA00022552"/>
    </source>
</evidence>
<dbReference type="FunFam" id="3.40.50.150:FF:000041">
    <property type="entry name" value="Ribosomal RNA small subunit methyltransferase G"/>
    <property type="match status" value="1"/>
</dbReference>
<accession>E0U6L3</accession>
<keyword evidence="3 6" id="KW-0489">Methyltransferase</keyword>
<evidence type="ECO:0000256" key="6">
    <source>
        <dbReference type="HAMAP-Rule" id="MF_00074"/>
    </source>
</evidence>
<keyword evidence="2 6" id="KW-0698">rRNA processing</keyword>
<evidence type="ECO:0000256" key="1">
    <source>
        <dbReference type="ARBA" id="ARBA00022490"/>
    </source>
</evidence>
<keyword evidence="8" id="KW-1185">Reference proteome</keyword>
<dbReference type="EC" id="2.1.1.-" evidence="6"/>
<evidence type="ECO:0000256" key="5">
    <source>
        <dbReference type="ARBA" id="ARBA00022691"/>
    </source>
</evidence>
<dbReference type="GO" id="GO:0005829">
    <property type="term" value="C:cytosol"/>
    <property type="evidence" value="ECO:0007669"/>
    <property type="project" value="TreeGrafter"/>
</dbReference>
<evidence type="ECO:0000256" key="4">
    <source>
        <dbReference type="ARBA" id="ARBA00022679"/>
    </source>
</evidence>
<comment type="similarity">
    <text evidence="6">Belongs to the methyltransferase superfamily. RNA methyltransferase RsmG family.</text>
</comment>
<feature type="binding site" evidence="6">
    <location>
        <position position="88"/>
    </location>
    <ligand>
        <name>S-adenosyl-L-methionine</name>
        <dbReference type="ChEBI" id="CHEBI:59789"/>
    </ligand>
</feature>
<evidence type="ECO:0000256" key="3">
    <source>
        <dbReference type="ARBA" id="ARBA00022603"/>
    </source>
</evidence>
<comment type="caution">
    <text evidence="6">Lacks conserved residue(s) required for the propagation of feature annotation.</text>
</comment>
<sequence>MTELQQLPLFKQIWQESLHWQPNEQQQAKFQRLYTEILLANRQLNLTRIIEPEEFWEKHLWDSLSGVVHLGLKTDNLSVIDIGTGAGFPGVPVAIAFPGWTVTLLDSVQKKMVFLNSLVSAMELENTSLLTERVEMIAQDKKYRESYDISLIRAVASASICAEYALPLLKLGGLAILYRGHWSAEENLSLKTVVEQLGGKIEEVKQLTTPITKSIRNCVYIRKISATPKQYPRAVGIPRQKPL</sequence>
<dbReference type="RefSeq" id="WP_013322877.1">
    <property type="nucleotide sequence ID" value="NC_014501.1"/>
</dbReference>
<dbReference type="STRING" id="497965.Cyan7822_2811"/>
<dbReference type="PANTHER" id="PTHR31760:SF0">
    <property type="entry name" value="S-ADENOSYL-L-METHIONINE-DEPENDENT METHYLTRANSFERASES SUPERFAMILY PROTEIN"/>
    <property type="match status" value="1"/>
</dbReference>
<dbReference type="KEGG" id="cyj:Cyan7822_2811"/>
<dbReference type="AlphaFoldDB" id="E0U6L3"/>
<dbReference type="PANTHER" id="PTHR31760">
    <property type="entry name" value="S-ADENOSYL-L-METHIONINE-DEPENDENT METHYLTRANSFERASES SUPERFAMILY PROTEIN"/>
    <property type="match status" value="1"/>
</dbReference>
<dbReference type="InterPro" id="IPR003682">
    <property type="entry name" value="rRNA_ssu_MeTfrase_G"/>
</dbReference>
<dbReference type="SUPFAM" id="SSF53335">
    <property type="entry name" value="S-adenosyl-L-methionine-dependent methyltransferases"/>
    <property type="match status" value="1"/>
</dbReference>
<comment type="function">
    <text evidence="6">Specifically methylates the N7 position of a guanine in 16S rRNA.</text>
</comment>
<evidence type="ECO:0000313" key="7">
    <source>
        <dbReference type="EMBL" id="ADN14772.1"/>
    </source>
</evidence>
<organism evidence="7 8">
    <name type="scientific">Gloeothece verrucosa (strain PCC 7822)</name>
    <name type="common">Cyanothece sp. (strain PCC 7822)</name>
    <dbReference type="NCBI Taxonomy" id="497965"/>
    <lineage>
        <taxon>Bacteria</taxon>
        <taxon>Bacillati</taxon>
        <taxon>Cyanobacteriota</taxon>
        <taxon>Cyanophyceae</taxon>
        <taxon>Oscillatoriophycideae</taxon>
        <taxon>Chroococcales</taxon>
        <taxon>Aphanothecaceae</taxon>
        <taxon>Gloeothece</taxon>
        <taxon>Gloeothece verrucosa</taxon>
    </lineage>
</organism>
<protein>
    <recommendedName>
        <fullName evidence="6">Ribosomal RNA small subunit methyltransferase G</fullName>
        <ecNumber evidence="6">2.1.1.-</ecNumber>
    </recommendedName>
    <alternativeName>
        <fullName evidence="6">16S rRNA 7-methylguanosine methyltransferase</fullName>
        <shortName evidence="6">16S rRNA m7G methyltransferase</shortName>
    </alternativeName>
</protein>
<gene>
    <name evidence="6" type="primary">rsmG</name>
    <name evidence="7" type="ordered locus">Cyan7822_2811</name>
</gene>
<name>E0U6L3_GLOV7</name>
<keyword evidence="1 6" id="KW-0963">Cytoplasm</keyword>
<dbReference type="Proteomes" id="UP000008206">
    <property type="component" value="Chromosome"/>
</dbReference>
<dbReference type="NCBIfam" id="TIGR00138">
    <property type="entry name" value="rsmG_gidB"/>
    <property type="match status" value="1"/>
</dbReference>
<feature type="binding site" evidence="6">
    <location>
        <position position="83"/>
    </location>
    <ligand>
        <name>S-adenosyl-L-methionine</name>
        <dbReference type="ChEBI" id="CHEBI:59789"/>
    </ligand>
</feature>
<dbReference type="InterPro" id="IPR029063">
    <property type="entry name" value="SAM-dependent_MTases_sf"/>
</dbReference>
<feature type="binding site" evidence="6">
    <location>
        <position position="153"/>
    </location>
    <ligand>
        <name>S-adenosyl-L-methionine</name>
        <dbReference type="ChEBI" id="CHEBI:59789"/>
    </ligand>
</feature>
<comment type="subcellular location">
    <subcellularLocation>
        <location evidence="6">Cytoplasm</location>
    </subcellularLocation>
</comment>
<dbReference type="HAMAP" id="MF_00074">
    <property type="entry name" value="16SrRNA_methyltr_G"/>
    <property type="match status" value="1"/>
</dbReference>
<evidence type="ECO:0000313" key="8">
    <source>
        <dbReference type="Proteomes" id="UP000008206"/>
    </source>
</evidence>
<dbReference type="EMBL" id="CP002198">
    <property type="protein sequence ID" value="ADN14772.1"/>
    <property type="molecule type" value="Genomic_DNA"/>
</dbReference>
<dbReference type="Gene3D" id="3.40.50.150">
    <property type="entry name" value="Vaccinia Virus protein VP39"/>
    <property type="match status" value="1"/>
</dbReference>
<reference evidence="8" key="1">
    <citation type="journal article" date="2011" name="MBio">
        <title>Novel metabolic attributes of the genus Cyanothece, comprising a group of unicellular nitrogen-fixing Cyanobacteria.</title>
        <authorList>
            <person name="Bandyopadhyay A."/>
            <person name="Elvitigala T."/>
            <person name="Welsh E."/>
            <person name="Stockel J."/>
            <person name="Liberton M."/>
            <person name="Min H."/>
            <person name="Sherman L.A."/>
            <person name="Pakrasi H.B."/>
        </authorList>
    </citation>
    <scope>NUCLEOTIDE SEQUENCE [LARGE SCALE GENOMIC DNA]</scope>
    <source>
        <strain evidence="8">PCC 7822</strain>
    </source>
</reference>
<dbReference type="GO" id="GO:0070043">
    <property type="term" value="F:rRNA (guanine-N7-)-methyltransferase activity"/>
    <property type="evidence" value="ECO:0007669"/>
    <property type="project" value="UniProtKB-UniRule"/>
</dbReference>
<dbReference type="OrthoDB" id="9808773at2"/>
<dbReference type="eggNOG" id="COG0357">
    <property type="taxonomic scope" value="Bacteria"/>
</dbReference>
<proteinExistence type="inferred from homology"/>
<keyword evidence="4 6" id="KW-0808">Transferase</keyword>
<dbReference type="PIRSF" id="PIRSF003078">
    <property type="entry name" value="GidB"/>
    <property type="match status" value="1"/>
</dbReference>
<dbReference type="Pfam" id="PF02527">
    <property type="entry name" value="GidB"/>
    <property type="match status" value="1"/>
</dbReference>